<dbReference type="InterPro" id="IPR007657">
    <property type="entry name" value="Glycosyltransferase_61"/>
</dbReference>
<keyword evidence="3" id="KW-0325">Glycoprotein</keyword>
<gene>
    <name evidence="5" type="ORF">GGR43_001962</name>
</gene>
<dbReference type="AlphaFoldDB" id="A0A7W6BLY6"/>
<dbReference type="Pfam" id="PF04577">
    <property type="entry name" value="Glyco_transf_61"/>
    <property type="match status" value="1"/>
</dbReference>
<feature type="domain" description="Glycosyltransferase 61 catalytic" evidence="4">
    <location>
        <begin position="155"/>
        <end position="357"/>
    </location>
</feature>
<accession>A0A7W6BLY6</accession>
<dbReference type="PANTHER" id="PTHR20961">
    <property type="entry name" value="GLYCOSYLTRANSFERASE"/>
    <property type="match status" value="1"/>
</dbReference>
<evidence type="ECO:0000256" key="2">
    <source>
        <dbReference type="ARBA" id="ARBA00022679"/>
    </source>
</evidence>
<keyword evidence="6" id="KW-1185">Reference proteome</keyword>
<dbReference type="InterPro" id="IPR049625">
    <property type="entry name" value="Glyco_transf_61_cat"/>
</dbReference>
<dbReference type="Proteomes" id="UP000571950">
    <property type="component" value="Unassembled WGS sequence"/>
</dbReference>
<organism evidence="5 6">
    <name type="scientific">Sphingobium jiangsuense</name>
    <dbReference type="NCBI Taxonomy" id="870476"/>
    <lineage>
        <taxon>Bacteria</taxon>
        <taxon>Pseudomonadati</taxon>
        <taxon>Pseudomonadota</taxon>
        <taxon>Alphaproteobacteria</taxon>
        <taxon>Sphingomonadales</taxon>
        <taxon>Sphingomonadaceae</taxon>
        <taxon>Sphingobium</taxon>
    </lineage>
</organism>
<protein>
    <submittedName>
        <fullName evidence="5">Capsular polysaccharide biosynthesis protein</fullName>
    </submittedName>
</protein>
<keyword evidence="1" id="KW-0328">Glycosyltransferase</keyword>
<name>A0A7W6BLY6_9SPHN</name>
<evidence type="ECO:0000256" key="3">
    <source>
        <dbReference type="ARBA" id="ARBA00023180"/>
    </source>
</evidence>
<comment type="caution">
    <text evidence="5">The sequence shown here is derived from an EMBL/GenBank/DDBJ whole genome shotgun (WGS) entry which is preliminary data.</text>
</comment>
<evidence type="ECO:0000256" key="1">
    <source>
        <dbReference type="ARBA" id="ARBA00022676"/>
    </source>
</evidence>
<reference evidence="5 6" key="1">
    <citation type="submission" date="2020-08" db="EMBL/GenBank/DDBJ databases">
        <title>Genomic Encyclopedia of Type Strains, Phase IV (KMG-IV): sequencing the most valuable type-strain genomes for metagenomic binning, comparative biology and taxonomic classification.</title>
        <authorList>
            <person name="Goeker M."/>
        </authorList>
    </citation>
    <scope>NUCLEOTIDE SEQUENCE [LARGE SCALE GENOMIC DNA]</scope>
    <source>
        <strain evidence="5 6">DSM 26189</strain>
    </source>
</reference>
<sequence length="444" mass="50122">MARAKGQWRRARRFVLERAMTETYPLVELESHAATQSLPVRKLIPAERTQGNPPIFIRAEELCDVSGYDGSEPSPEINLFELDDVTVVGRTEFIIKDGKALYPGIIDPALDAFMMEIENRGRVDPDAGKVHIFPRAAILQVDRAISLLGQCNGNYAHWITEVLTRFTLIEELPEFEGVPLLVDHPVHEKLLDALDFLNVSRRRIIDVLPYQKVRVGRLIYMSPPSMTPPETRKFFATGELAPPRPEQFHFSAQALAKLRERTLQDFLSPDAEESYDPPREKNKRIFLRRQPVSTGNGRLLRNADAVEQVLEEMGFTGIDIADHSFEGQVMAVQDVEIVVSPIGAALANLVFREPGCIAVILTPHYEKATFYYFANLMTALGHDLIFVLGPQTRHGGASVYNRDFRISIRLLKQAVRKAIEVAHEKRTKVRPSIGIVQQEKVNVK</sequence>
<dbReference type="RefSeq" id="WP_188071795.1">
    <property type="nucleotide sequence ID" value="NZ_BSPS01000019.1"/>
</dbReference>
<dbReference type="GO" id="GO:0016757">
    <property type="term" value="F:glycosyltransferase activity"/>
    <property type="evidence" value="ECO:0007669"/>
    <property type="project" value="UniProtKB-KW"/>
</dbReference>
<keyword evidence="2" id="KW-0808">Transferase</keyword>
<evidence type="ECO:0000313" key="6">
    <source>
        <dbReference type="Proteomes" id="UP000571950"/>
    </source>
</evidence>
<proteinExistence type="predicted"/>
<evidence type="ECO:0000313" key="5">
    <source>
        <dbReference type="EMBL" id="MBB3926245.1"/>
    </source>
</evidence>
<dbReference type="EMBL" id="JACIDT010000006">
    <property type="protein sequence ID" value="MBB3926245.1"/>
    <property type="molecule type" value="Genomic_DNA"/>
</dbReference>
<evidence type="ECO:0000259" key="4">
    <source>
        <dbReference type="Pfam" id="PF04577"/>
    </source>
</evidence>